<feature type="region of interest" description="Disordered" evidence="5">
    <location>
        <begin position="246"/>
        <end position="343"/>
    </location>
</feature>
<dbReference type="SUPFAM" id="SSF90229">
    <property type="entry name" value="CCCH zinc finger"/>
    <property type="match status" value="1"/>
</dbReference>
<feature type="zinc finger region" description="C3H1-type" evidence="4">
    <location>
        <begin position="37"/>
        <end position="64"/>
    </location>
</feature>
<feature type="zinc finger region" description="C3H1-type" evidence="4">
    <location>
        <begin position="2"/>
        <end position="30"/>
    </location>
</feature>
<protein>
    <recommendedName>
        <fullName evidence="6">C3H1-type domain-containing protein</fullName>
    </recommendedName>
</protein>
<dbReference type="Gene3D" id="3.30.1370.210">
    <property type="match status" value="1"/>
</dbReference>
<reference evidence="7 8" key="1">
    <citation type="submission" date="2024-02" db="EMBL/GenBank/DDBJ databases">
        <title>A draft genome for the cacao thread blight pathogen Marasmius crinis-equi.</title>
        <authorList>
            <person name="Cohen S.P."/>
            <person name="Baruah I.K."/>
            <person name="Amoako-Attah I."/>
            <person name="Bukari Y."/>
            <person name="Meinhardt L.W."/>
            <person name="Bailey B.A."/>
        </authorList>
    </citation>
    <scope>NUCLEOTIDE SEQUENCE [LARGE SCALE GENOMIC DNA]</scope>
    <source>
        <strain evidence="7 8">GH-76</strain>
    </source>
</reference>
<accession>A0ABR3FWI9</accession>
<dbReference type="InterPro" id="IPR036855">
    <property type="entry name" value="Znf_CCCH_sf"/>
</dbReference>
<evidence type="ECO:0000256" key="5">
    <source>
        <dbReference type="SAM" id="MobiDB-lite"/>
    </source>
</evidence>
<keyword evidence="8" id="KW-1185">Reference proteome</keyword>
<feature type="compositionally biased region" description="Polar residues" evidence="5">
    <location>
        <begin position="96"/>
        <end position="107"/>
    </location>
</feature>
<keyword evidence="3 4" id="KW-0862">Zinc</keyword>
<feature type="domain" description="C3H1-type" evidence="6">
    <location>
        <begin position="2"/>
        <end position="30"/>
    </location>
</feature>
<keyword evidence="2 4" id="KW-0863">Zinc-finger</keyword>
<feature type="domain" description="C3H1-type" evidence="6">
    <location>
        <begin position="37"/>
        <end position="64"/>
    </location>
</feature>
<feature type="region of interest" description="Disordered" evidence="5">
    <location>
        <begin position="159"/>
        <end position="228"/>
    </location>
</feature>
<feature type="region of interest" description="Disordered" evidence="5">
    <location>
        <begin position="80"/>
        <end position="112"/>
    </location>
</feature>
<dbReference type="Pfam" id="PF00642">
    <property type="entry name" value="zf-CCCH"/>
    <property type="match status" value="1"/>
</dbReference>
<feature type="compositionally biased region" description="Polar residues" evidence="5">
    <location>
        <begin position="203"/>
        <end position="217"/>
    </location>
</feature>
<evidence type="ECO:0000256" key="1">
    <source>
        <dbReference type="ARBA" id="ARBA00022723"/>
    </source>
</evidence>
<dbReference type="EMBL" id="JBAHYK010000045">
    <property type="protein sequence ID" value="KAL0579866.1"/>
    <property type="molecule type" value="Genomic_DNA"/>
</dbReference>
<evidence type="ECO:0000256" key="2">
    <source>
        <dbReference type="ARBA" id="ARBA00022771"/>
    </source>
</evidence>
<keyword evidence="1 4" id="KW-0479">Metal-binding</keyword>
<evidence type="ECO:0000313" key="8">
    <source>
        <dbReference type="Proteomes" id="UP001465976"/>
    </source>
</evidence>
<evidence type="ECO:0000313" key="7">
    <source>
        <dbReference type="EMBL" id="KAL0579866.1"/>
    </source>
</evidence>
<organism evidence="7 8">
    <name type="scientific">Marasmius crinis-equi</name>
    <dbReference type="NCBI Taxonomy" id="585013"/>
    <lineage>
        <taxon>Eukaryota</taxon>
        <taxon>Fungi</taxon>
        <taxon>Dikarya</taxon>
        <taxon>Basidiomycota</taxon>
        <taxon>Agaricomycotina</taxon>
        <taxon>Agaricomycetes</taxon>
        <taxon>Agaricomycetidae</taxon>
        <taxon>Agaricales</taxon>
        <taxon>Marasmiineae</taxon>
        <taxon>Marasmiaceae</taxon>
        <taxon>Marasmius</taxon>
    </lineage>
</organism>
<dbReference type="PROSITE" id="PS50103">
    <property type="entry name" value="ZF_C3H1"/>
    <property type="match status" value="2"/>
</dbReference>
<comment type="caution">
    <text evidence="7">The sequence shown here is derived from an EMBL/GenBank/DDBJ whole genome shotgun (WGS) entry which is preliminary data.</text>
</comment>
<dbReference type="Proteomes" id="UP001465976">
    <property type="component" value="Unassembled WGS sequence"/>
</dbReference>
<evidence type="ECO:0000256" key="4">
    <source>
        <dbReference type="PROSITE-ProRule" id="PRU00723"/>
    </source>
</evidence>
<evidence type="ECO:0000259" key="6">
    <source>
        <dbReference type="PROSITE" id="PS50103"/>
    </source>
</evidence>
<sequence length="360" mass="39545">MPPTARPCRYFQTNSCQRTADECDFAHVIITDATKEPRHARLCRFFLAGYCKNGDDCRFTHEAESPHSEDGMQLISLPASKEPPDGTPITVGESPRSFSSDESTASKLSHLPPLYIPPTPGSSPPGYWPVYEYTVPPYYYSDETPYYYSTMIQPTITRATEPVAQDPNDSTNTPRSRAKAKMHKSTPLLSALIHEDSERRTPGSASPTFREQAQTGLPSKPLSPLEESHKRGFYPITWRVIGGGVRMGVNRFPRPSESRSKEPSPARQESPIPQPRSKKADSEPWQVSPNEETPEGNLSAQRPQSRSVAPPGVLTLNVNVSNASSSTPSPRTRARANSIPSTPCAAQVKPTVLFAAAELP</sequence>
<evidence type="ECO:0000256" key="3">
    <source>
        <dbReference type="ARBA" id="ARBA00022833"/>
    </source>
</evidence>
<name>A0ABR3FWI9_9AGAR</name>
<proteinExistence type="predicted"/>
<gene>
    <name evidence="7" type="ORF">V5O48_002113</name>
</gene>
<dbReference type="SMART" id="SM00356">
    <property type="entry name" value="ZnF_C3H1"/>
    <property type="match status" value="2"/>
</dbReference>
<feature type="compositionally biased region" description="Low complexity" evidence="5">
    <location>
        <begin position="313"/>
        <end position="331"/>
    </location>
</feature>
<feature type="compositionally biased region" description="Polar residues" evidence="5">
    <location>
        <begin position="285"/>
        <end position="307"/>
    </location>
</feature>
<feature type="compositionally biased region" description="Basic and acidic residues" evidence="5">
    <location>
        <begin position="254"/>
        <end position="264"/>
    </location>
</feature>
<dbReference type="InterPro" id="IPR000571">
    <property type="entry name" value="Znf_CCCH"/>
</dbReference>